<dbReference type="AlphaFoldDB" id="A0A6J6NA63"/>
<protein>
    <submittedName>
        <fullName evidence="1">Unannotated protein</fullName>
    </submittedName>
</protein>
<reference evidence="1" key="1">
    <citation type="submission" date="2020-05" db="EMBL/GenBank/DDBJ databases">
        <authorList>
            <person name="Chiriac C."/>
            <person name="Salcher M."/>
            <person name="Ghai R."/>
            <person name="Kavagutti S V."/>
        </authorList>
    </citation>
    <scope>NUCLEOTIDE SEQUENCE</scope>
</reference>
<gene>
    <name evidence="1" type="ORF">UFOPK2350_01078</name>
</gene>
<name>A0A6J6NA63_9ZZZZ</name>
<evidence type="ECO:0000313" key="1">
    <source>
        <dbReference type="EMBL" id="CAB4681794.1"/>
    </source>
</evidence>
<accession>A0A6J6NA63</accession>
<dbReference type="EMBL" id="CAEZXE010000091">
    <property type="protein sequence ID" value="CAB4681794.1"/>
    <property type="molecule type" value="Genomic_DNA"/>
</dbReference>
<proteinExistence type="predicted"/>
<organism evidence="1">
    <name type="scientific">freshwater metagenome</name>
    <dbReference type="NCBI Taxonomy" id="449393"/>
    <lineage>
        <taxon>unclassified sequences</taxon>
        <taxon>metagenomes</taxon>
        <taxon>ecological metagenomes</taxon>
    </lineage>
</organism>
<sequence>MIGDPVGFRNGSRTVHGCEMVGDEMHGGVVTLQKCECPVDEFGDRAVERTMSVGGVSVKAAGDKVAVEAVDASAVGQDHVANRLSVGKGCGSRGSGSGVFGAHSRGG</sequence>